<name>K4B5L8_SOLLC</name>
<evidence type="ECO:0000313" key="2">
    <source>
        <dbReference type="Proteomes" id="UP000004994"/>
    </source>
</evidence>
<dbReference type="PhylomeDB" id="K4B5L8"/>
<proteinExistence type="predicted"/>
<dbReference type="HOGENOM" id="CLU_173615_0_0_1"/>
<dbReference type="InParanoid" id="K4B5L8"/>
<dbReference type="PaxDb" id="4081-Solyc02g032740.1.1"/>
<dbReference type="AlphaFoldDB" id="K4B5L8"/>
<dbReference type="EnsemblPlants" id="Solyc02g032740.1.1">
    <property type="protein sequence ID" value="Solyc02g032740.1.1"/>
    <property type="gene ID" value="Solyc02g032740.1"/>
</dbReference>
<keyword evidence="2" id="KW-1185">Reference proteome</keyword>
<dbReference type="Proteomes" id="UP000004994">
    <property type="component" value="Chromosome 2"/>
</dbReference>
<protein>
    <submittedName>
        <fullName evidence="1">Uncharacterized protein</fullName>
    </submittedName>
</protein>
<accession>K4B5L8</accession>
<dbReference type="Gramene" id="Solyc02g032740.1.1">
    <property type="protein sequence ID" value="Solyc02g032740.1.1"/>
    <property type="gene ID" value="Solyc02g032740.1"/>
</dbReference>
<reference evidence="1" key="1">
    <citation type="journal article" date="2012" name="Nature">
        <title>The tomato genome sequence provides insights into fleshy fruit evolution.</title>
        <authorList>
            <consortium name="Tomato Genome Consortium"/>
        </authorList>
    </citation>
    <scope>NUCLEOTIDE SEQUENCE [LARGE SCALE GENOMIC DNA]</scope>
    <source>
        <strain evidence="1">cv. Heinz 1706</strain>
    </source>
</reference>
<sequence length="97" mass="10092">MAPLKAVKKTVAAVAQTAAPEASNPTIPSGIDVREANYAEDEGSLIPPRAVVFDVSRAAVCATAATSCFTAFRGDILEVFVESSWATELANSVFVGF</sequence>
<organism evidence="1">
    <name type="scientific">Solanum lycopersicum</name>
    <name type="common">Tomato</name>
    <name type="synonym">Lycopersicon esculentum</name>
    <dbReference type="NCBI Taxonomy" id="4081"/>
    <lineage>
        <taxon>Eukaryota</taxon>
        <taxon>Viridiplantae</taxon>
        <taxon>Streptophyta</taxon>
        <taxon>Embryophyta</taxon>
        <taxon>Tracheophyta</taxon>
        <taxon>Spermatophyta</taxon>
        <taxon>Magnoliopsida</taxon>
        <taxon>eudicotyledons</taxon>
        <taxon>Gunneridae</taxon>
        <taxon>Pentapetalae</taxon>
        <taxon>asterids</taxon>
        <taxon>lamiids</taxon>
        <taxon>Solanales</taxon>
        <taxon>Solanaceae</taxon>
        <taxon>Solanoideae</taxon>
        <taxon>Solaneae</taxon>
        <taxon>Solanum</taxon>
        <taxon>Solanum subgen. Lycopersicon</taxon>
    </lineage>
</organism>
<reference evidence="1" key="2">
    <citation type="submission" date="2015-06" db="UniProtKB">
        <authorList>
            <consortium name="EnsemblPlants"/>
        </authorList>
    </citation>
    <scope>IDENTIFICATION</scope>
    <source>
        <strain evidence="1">cv. Heinz 1706</strain>
    </source>
</reference>
<evidence type="ECO:0000313" key="1">
    <source>
        <dbReference type="EnsemblPlants" id="Solyc02g032740.1.1"/>
    </source>
</evidence>